<name>A0ABS6RLH3_9PSED</name>
<dbReference type="Proteomes" id="UP001048763">
    <property type="component" value="Unassembled WGS sequence"/>
</dbReference>
<comment type="caution">
    <text evidence="2">The sequence shown here is derived from an EMBL/GenBank/DDBJ whole genome shotgun (WGS) entry which is preliminary data.</text>
</comment>
<dbReference type="EMBL" id="JAHSTX010000001">
    <property type="protein sequence ID" value="MBV4547039.1"/>
    <property type="molecule type" value="Genomic_DNA"/>
</dbReference>
<sequence>MFYFESSVFFCQVDSFRAFKDYQKNGRCVRLLAVPEYQFSQSSVESELGVQVISIEVSYWEFYRLAYGNGRVPAKSVRDKIDILDEDVEERSKWYRLEVDWNAPHRHGYAYPTFGDDEPRFFELLSCSAAIEKLSLAPAPLVENKLLVVGERPEGVMFNNNESNWTLSAFHVGQGMCSIVSNGNEAILLDVGAGTPVTRGLYQKNKIDNDLAKVIEGVAFIDIVLSHADQDHWRILAWDANLRKKIRHIFVPEGAKSLAFKDPSIRMDIKEVNRLTFSLSAGSRIEVYRSKPSRNDDNGHCLISTFENKGKKALIAGDYVYDRFRTDANSDVKALVNEEFDAVVVPHHGDDESAFGIFKARDGAVAFFSAGDHKGFGHPTATSRDNHILANYREICDNLCGDIKVVELI</sequence>
<dbReference type="SMART" id="SM00849">
    <property type="entry name" value="Lactamase_B"/>
    <property type="match status" value="1"/>
</dbReference>
<dbReference type="InterPro" id="IPR001279">
    <property type="entry name" value="Metallo-B-lactamas"/>
</dbReference>
<dbReference type="PANTHER" id="PTHR30619">
    <property type="entry name" value="DNA INTERNALIZATION/COMPETENCE PROTEIN COMEC/REC2"/>
    <property type="match status" value="1"/>
</dbReference>
<keyword evidence="3" id="KW-1185">Reference proteome</keyword>
<organism evidence="2 3">
    <name type="scientific">Pseudomonas triticicola</name>
    <dbReference type="NCBI Taxonomy" id="2842345"/>
    <lineage>
        <taxon>Bacteria</taxon>
        <taxon>Pseudomonadati</taxon>
        <taxon>Pseudomonadota</taxon>
        <taxon>Gammaproteobacteria</taxon>
        <taxon>Pseudomonadales</taxon>
        <taxon>Pseudomonadaceae</taxon>
        <taxon>Pseudomonas</taxon>
    </lineage>
</organism>
<protein>
    <recommendedName>
        <fullName evidence="1">Metallo-beta-lactamase domain-containing protein</fullName>
    </recommendedName>
</protein>
<evidence type="ECO:0000259" key="1">
    <source>
        <dbReference type="SMART" id="SM00849"/>
    </source>
</evidence>
<dbReference type="PANTHER" id="PTHR30619:SF1">
    <property type="entry name" value="RECOMBINATION PROTEIN 2"/>
    <property type="match status" value="1"/>
</dbReference>
<feature type="domain" description="Metallo-beta-lactamase" evidence="1">
    <location>
        <begin position="174"/>
        <end position="348"/>
    </location>
</feature>
<evidence type="ECO:0000313" key="3">
    <source>
        <dbReference type="Proteomes" id="UP001048763"/>
    </source>
</evidence>
<dbReference type="RefSeq" id="WP_217864057.1">
    <property type="nucleotide sequence ID" value="NZ_JAHSTX010000001.1"/>
</dbReference>
<dbReference type="InterPro" id="IPR052159">
    <property type="entry name" value="Competence_DNA_uptake"/>
</dbReference>
<proteinExistence type="predicted"/>
<reference evidence="2" key="1">
    <citation type="submission" date="2021-06" db="EMBL/GenBank/DDBJ databases">
        <title>Updating the genus Pseudomonas: Description of 43 new species and partition of the Pseudomonas putida group.</title>
        <authorList>
            <person name="Girard L."/>
            <person name="Lood C."/>
            <person name="Vandamme P."/>
            <person name="Rokni-Zadeh H."/>
            <person name="Van Noort V."/>
            <person name="Hofte M."/>
            <person name="Lavigne R."/>
            <person name="De Mot R."/>
        </authorList>
    </citation>
    <scope>NUCLEOTIDE SEQUENCE</scope>
    <source>
        <strain evidence="2">SWRI88</strain>
    </source>
</reference>
<gene>
    <name evidence="2" type="ORF">KVG85_13105</name>
</gene>
<evidence type="ECO:0000313" key="2">
    <source>
        <dbReference type="EMBL" id="MBV4547039.1"/>
    </source>
</evidence>
<accession>A0ABS6RLH3</accession>